<dbReference type="PROSITE" id="PS51257">
    <property type="entry name" value="PROKAR_LIPOPROTEIN"/>
    <property type="match status" value="1"/>
</dbReference>
<feature type="signal peptide" evidence="2">
    <location>
        <begin position="1"/>
        <end position="32"/>
    </location>
</feature>
<keyword evidence="1" id="KW-0175">Coiled coil</keyword>
<protein>
    <submittedName>
        <fullName evidence="3">Uncharacterized protein</fullName>
    </submittedName>
</protein>
<accession>A0A1I1QME9</accession>
<dbReference type="EMBL" id="FOMJ01000003">
    <property type="protein sequence ID" value="SFD23205.1"/>
    <property type="molecule type" value="Genomic_DNA"/>
</dbReference>
<sequence>MSRTIVNHLSVALSLAALLLAGCAGLPRGAGAGLEQSALLTDYRDLLALSPGLAEERLRRLEPAEGACDRDRLHQAMLRTHPAVEPPEPATVVSDFEPCRAAPPADAGDLVAVIDTQLRRASRDAAEIRMLEGELAASQKDLEALKELERRLMDRGRGDEQ</sequence>
<dbReference type="RefSeq" id="WP_093427836.1">
    <property type="nucleotide sequence ID" value="NZ_FOMJ01000003.1"/>
</dbReference>
<dbReference type="STRING" id="1123397.SAMN05660831_01174"/>
<dbReference type="AlphaFoldDB" id="A0A1I1QME9"/>
<feature type="chain" id="PRO_5011532110" evidence="2">
    <location>
        <begin position="33"/>
        <end position="161"/>
    </location>
</feature>
<proteinExistence type="predicted"/>
<evidence type="ECO:0000256" key="1">
    <source>
        <dbReference type="SAM" id="Coils"/>
    </source>
</evidence>
<keyword evidence="2" id="KW-0732">Signal</keyword>
<evidence type="ECO:0000313" key="3">
    <source>
        <dbReference type="EMBL" id="SFD23205.1"/>
    </source>
</evidence>
<organism evidence="3 4">
    <name type="scientific">Thiohalospira halophila DSM 15071</name>
    <dbReference type="NCBI Taxonomy" id="1123397"/>
    <lineage>
        <taxon>Bacteria</taxon>
        <taxon>Pseudomonadati</taxon>
        <taxon>Pseudomonadota</taxon>
        <taxon>Gammaproteobacteria</taxon>
        <taxon>Thiohalospirales</taxon>
        <taxon>Thiohalospiraceae</taxon>
        <taxon>Thiohalospira</taxon>
    </lineage>
</organism>
<dbReference type="Proteomes" id="UP000198611">
    <property type="component" value="Unassembled WGS sequence"/>
</dbReference>
<feature type="coiled-coil region" evidence="1">
    <location>
        <begin position="128"/>
        <end position="155"/>
    </location>
</feature>
<keyword evidence="4" id="KW-1185">Reference proteome</keyword>
<gene>
    <name evidence="3" type="ORF">SAMN05660831_01174</name>
</gene>
<evidence type="ECO:0000313" key="4">
    <source>
        <dbReference type="Proteomes" id="UP000198611"/>
    </source>
</evidence>
<reference evidence="3 4" key="1">
    <citation type="submission" date="2016-10" db="EMBL/GenBank/DDBJ databases">
        <authorList>
            <person name="de Groot N.N."/>
        </authorList>
    </citation>
    <scope>NUCLEOTIDE SEQUENCE [LARGE SCALE GENOMIC DNA]</scope>
    <source>
        <strain evidence="3 4">HL3</strain>
    </source>
</reference>
<evidence type="ECO:0000256" key="2">
    <source>
        <dbReference type="SAM" id="SignalP"/>
    </source>
</evidence>
<name>A0A1I1QME9_9GAMM</name>